<reference evidence="2 3" key="1">
    <citation type="submission" date="2013-12" db="EMBL/GenBank/DDBJ databases">
        <title>Draft genome of the parsitic nematode Ancylostoma duodenale.</title>
        <authorList>
            <person name="Mitreva M."/>
        </authorList>
    </citation>
    <scope>NUCLEOTIDE SEQUENCE [LARGE SCALE GENOMIC DNA]</scope>
    <source>
        <strain evidence="2 3">Zhejiang</strain>
    </source>
</reference>
<protein>
    <submittedName>
        <fullName evidence="2">Uncharacterized protein</fullName>
    </submittedName>
</protein>
<name>A0A0C2GZU9_9BILA</name>
<evidence type="ECO:0000256" key="1">
    <source>
        <dbReference type="SAM" id="MobiDB-lite"/>
    </source>
</evidence>
<keyword evidence="3" id="KW-1185">Reference proteome</keyword>
<accession>A0A0C2GZU9</accession>
<dbReference type="OrthoDB" id="10560257at2759"/>
<evidence type="ECO:0000313" key="2">
    <source>
        <dbReference type="EMBL" id="KIH62651.1"/>
    </source>
</evidence>
<feature type="compositionally biased region" description="Polar residues" evidence="1">
    <location>
        <begin position="139"/>
        <end position="149"/>
    </location>
</feature>
<proteinExistence type="predicted"/>
<feature type="region of interest" description="Disordered" evidence="1">
    <location>
        <begin position="139"/>
        <end position="158"/>
    </location>
</feature>
<gene>
    <name evidence="2" type="ORF">ANCDUO_07066</name>
</gene>
<dbReference type="Proteomes" id="UP000054047">
    <property type="component" value="Unassembled WGS sequence"/>
</dbReference>
<dbReference type="AlphaFoldDB" id="A0A0C2GZU9"/>
<sequence>MITRNQSNREKKTELAAFKTRISLACKTISALQTKVQTLDQAFEFPSTATECTIFIAEKMAEIDEVKLSLSVLLENLKSQIDVVVTNTMARKEQSERERLVNDLDAFLNTEAHETEIIAIQWTGRLKYRLGKLEKQSSLIQARPTTPGVTSARDADRDSTLSPIRHIENKMRLPQLEVPEEGRPSSTDEILDILENATAMKETIALTTDAFNDSFTLDHAKHDHTGEGHSSHARFEQPLRNADQRTKTRSRCVCGSSAHTVMQCPTFRTPEARRNEAGRRGSCWKCFYGNHKSIN</sequence>
<evidence type="ECO:0000313" key="3">
    <source>
        <dbReference type="Proteomes" id="UP000054047"/>
    </source>
</evidence>
<organism evidence="2 3">
    <name type="scientific">Ancylostoma duodenale</name>
    <dbReference type="NCBI Taxonomy" id="51022"/>
    <lineage>
        <taxon>Eukaryota</taxon>
        <taxon>Metazoa</taxon>
        <taxon>Ecdysozoa</taxon>
        <taxon>Nematoda</taxon>
        <taxon>Chromadorea</taxon>
        <taxon>Rhabditida</taxon>
        <taxon>Rhabditina</taxon>
        <taxon>Rhabditomorpha</taxon>
        <taxon>Strongyloidea</taxon>
        <taxon>Ancylostomatidae</taxon>
        <taxon>Ancylostomatinae</taxon>
        <taxon>Ancylostoma</taxon>
    </lineage>
</organism>
<dbReference type="EMBL" id="KN729165">
    <property type="protein sequence ID" value="KIH62651.1"/>
    <property type="molecule type" value="Genomic_DNA"/>
</dbReference>